<dbReference type="InterPro" id="IPR001585">
    <property type="entry name" value="TAL/FSA"/>
</dbReference>
<evidence type="ECO:0000256" key="7">
    <source>
        <dbReference type="ARBA" id="ARBA00023270"/>
    </source>
</evidence>
<dbReference type="GO" id="GO:0005975">
    <property type="term" value="P:carbohydrate metabolic process"/>
    <property type="evidence" value="ECO:0007669"/>
    <property type="project" value="InterPro"/>
</dbReference>
<dbReference type="GO" id="GO:0004801">
    <property type="term" value="F:transaldolase activity"/>
    <property type="evidence" value="ECO:0007669"/>
    <property type="project" value="UniProtKB-UniRule"/>
</dbReference>
<dbReference type="NCBIfam" id="TIGR00875">
    <property type="entry name" value="fsa_talC_mipB"/>
    <property type="match status" value="1"/>
</dbReference>
<keyword evidence="7 9" id="KW-0704">Schiff base</keyword>
<evidence type="ECO:0000256" key="6">
    <source>
        <dbReference type="ARBA" id="ARBA00023126"/>
    </source>
</evidence>
<dbReference type="RefSeq" id="WP_021433054.1">
    <property type="nucleotide sequence ID" value="NZ_AVNC01000015.1"/>
</dbReference>
<dbReference type="Pfam" id="PF00923">
    <property type="entry name" value="TAL_FSA"/>
    <property type="match status" value="1"/>
</dbReference>
<evidence type="ECO:0000256" key="8">
    <source>
        <dbReference type="ARBA" id="ARBA00048810"/>
    </source>
</evidence>
<evidence type="ECO:0000256" key="2">
    <source>
        <dbReference type="ARBA" id="ARBA00004857"/>
    </source>
</evidence>
<evidence type="ECO:0000256" key="3">
    <source>
        <dbReference type="ARBA" id="ARBA00005740"/>
    </source>
</evidence>
<comment type="catalytic activity">
    <reaction evidence="8 9">
        <text>D-sedoheptulose 7-phosphate + D-glyceraldehyde 3-phosphate = D-erythrose 4-phosphate + beta-D-fructose 6-phosphate</text>
        <dbReference type="Rhea" id="RHEA:17053"/>
        <dbReference type="ChEBI" id="CHEBI:16897"/>
        <dbReference type="ChEBI" id="CHEBI:57483"/>
        <dbReference type="ChEBI" id="CHEBI:57634"/>
        <dbReference type="ChEBI" id="CHEBI:59776"/>
        <dbReference type="EC" id="2.2.1.2"/>
    </reaction>
</comment>
<protein>
    <recommendedName>
        <fullName evidence="9">Probable transaldolase</fullName>
        <ecNumber evidence="9">2.2.1.2</ecNumber>
    </recommendedName>
</protein>
<evidence type="ECO:0000256" key="4">
    <source>
        <dbReference type="ARBA" id="ARBA00022490"/>
    </source>
</evidence>
<keyword evidence="6 9" id="KW-0570">Pentose shunt</keyword>
<dbReference type="EMBL" id="AVNC01000015">
    <property type="protein sequence ID" value="EQK42947.1"/>
    <property type="molecule type" value="Genomic_DNA"/>
</dbReference>
<dbReference type="Proteomes" id="UP000015688">
    <property type="component" value="Unassembled WGS sequence"/>
</dbReference>
<gene>
    <name evidence="9" type="primary">tal</name>
    <name evidence="10" type="ORF">C672_1891</name>
</gene>
<evidence type="ECO:0000256" key="9">
    <source>
        <dbReference type="HAMAP-Rule" id="MF_00494"/>
    </source>
</evidence>
<dbReference type="GO" id="GO:0006098">
    <property type="term" value="P:pentose-phosphate shunt"/>
    <property type="evidence" value="ECO:0007669"/>
    <property type="project" value="UniProtKB-UniRule"/>
</dbReference>
<dbReference type="InterPro" id="IPR033919">
    <property type="entry name" value="TSA/FSA_arc/bac"/>
</dbReference>
<dbReference type="PANTHER" id="PTHR10683:SF36">
    <property type="entry name" value="TRANSALDOLASE"/>
    <property type="match status" value="1"/>
</dbReference>
<evidence type="ECO:0000256" key="5">
    <source>
        <dbReference type="ARBA" id="ARBA00022679"/>
    </source>
</evidence>
<name>T4VQI0_PARBF</name>
<dbReference type="UniPathway" id="UPA00115">
    <property type="reaction ID" value="UER00414"/>
</dbReference>
<dbReference type="InterPro" id="IPR004731">
    <property type="entry name" value="Transaldolase_3B/F6P_aldolase"/>
</dbReference>
<comment type="caution">
    <text evidence="10">The sequence shown here is derived from an EMBL/GenBank/DDBJ whole genome shotgun (WGS) entry which is preliminary data.</text>
</comment>
<comment type="similarity">
    <text evidence="3 9">Belongs to the transaldolase family. Type 3B subfamily.</text>
</comment>
<dbReference type="GO" id="GO:0016832">
    <property type="term" value="F:aldehyde-lyase activity"/>
    <property type="evidence" value="ECO:0007669"/>
    <property type="project" value="InterPro"/>
</dbReference>
<keyword evidence="5 9" id="KW-0808">Transferase</keyword>
<proteinExistence type="inferred from homology"/>
<dbReference type="PANTHER" id="PTHR10683">
    <property type="entry name" value="TRANSALDOLASE"/>
    <property type="match status" value="1"/>
</dbReference>
<reference evidence="10 11" key="1">
    <citation type="submission" date="2013-06" db="EMBL/GenBank/DDBJ databases">
        <authorList>
            <person name="Walk S."/>
            <person name="Aronoff D."/>
            <person name="Young V.Y."/>
            <person name="Marsh J."/>
            <person name="Harrison L."/>
            <person name="Daugherty S.C."/>
            <person name="Shefchek K.A."/>
            <person name="Hine E.E."/>
            <person name="Tallon L.J."/>
            <person name="Sadzewicz L.K."/>
            <person name="Rasko D.A."/>
        </authorList>
    </citation>
    <scope>NUCLEOTIDE SEQUENCE [LARGE SCALE GENOMIC DNA]</scope>
    <source>
        <strain evidence="10 11">ATCC 638</strain>
    </source>
</reference>
<comment type="function">
    <text evidence="9">Transaldolase is important for the balance of metabolites in the pentose-phosphate pathway.</text>
</comment>
<dbReference type="PATRIC" id="fig|1233171.3.peg.1779"/>
<dbReference type="PROSITE" id="PS00958">
    <property type="entry name" value="TRANSALDOLASE_2"/>
    <property type="match status" value="1"/>
</dbReference>
<feature type="active site" description="Schiff-base intermediate with substrate" evidence="9">
    <location>
        <position position="83"/>
    </location>
</feature>
<dbReference type="CDD" id="cd00956">
    <property type="entry name" value="Transaldolase_FSA"/>
    <property type="match status" value="1"/>
</dbReference>
<keyword evidence="10" id="KW-0456">Lyase</keyword>
<dbReference type="SUPFAM" id="SSF51569">
    <property type="entry name" value="Aldolase"/>
    <property type="match status" value="1"/>
</dbReference>
<dbReference type="InterPro" id="IPR018225">
    <property type="entry name" value="Transaldolase_AS"/>
</dbReference>
<dbReference type="GO" id="GO:0005737">
    <property type="term" value="C:cytoplasm"/>
    <property type="evidence" value="ECO:0007669"/>
    <property type="project" value="UniProtKB-SubCell"/>
</dbReference>
<evidence type="ECO:0000256" key="1">
    <source>
        <dbReference type="ARBA" id="ARBA00004496"/>
    </source>
</evidence>
<dbReference type="AlphaFoldDB" id="T4VQI0"/>
<sequence>MKIFIDTANIDEIKEANTWGIIDGVTTNPSLIAKEGRDLQEVINEICSIVDGPISAEVISLECDKMVEEAMELVKLHKNIVIKIPMCIEGLKAVKILTEKGIKTNVTLIFSSQQALLAAKAGATYVSPFVGRLDDIGAIGVELISEIANIFEVHNMQTEIISASIRNPIHVSECAMAGSDIATIPFKVLEQMAKHPLTDIGIAKFLSDYEKQGK</sequence>
<keyword evidence="4 9" id="KW-0963">Cytoplasm</keyword>
<dbReference type="InterPro" id="IPR013785">
    <property type="entry name" value="Aldolase_TIM"/>
</dbReference>
<evidence type="ECO:0000313" key="11">
    <source>
        <dbReference type="Proteomes" id="UP000015688"/>
    </source>
</evidence>
<dbReference type="GeneID" id="67472734"/>
<comment type="subcellular location">
    <subcellularLocation>
        <location evidence="1 9">Cytoplasm</location>
    </subcellularLocation>
</comment>
<accession>T4VQI0</accession>
<comment type="pathway">
    <text evidence="2 9">Carbohydrate degradation; pentose phosphate pathway; D-glyceraldehyde 3-phosphate and beta-D-fructose 6-phosphate from D-ribose 5-phosphate and D-xylulose 5-phosphate (non-oxidative stage): step 2/3.</text>
</comment>
<dbReference type="InterPro" id="IPR022999">
    <property type="entry name" value="Transaldolase_3B"/>
</dbReference>
<evidence type="ECO:0000313" key="10">
    <source>
        <dbReference type="EMBL" id="EQK42947.1"/>
    </source>
</evidence>
<dbReference type="Gene3D" id="3.20.20.70">
    <property type="entry name" value="Aldolase class I"/>
    <property type="match status" value="1"/>
</dbReference>
<dbReference type="EC" id="2.2.1.2" evidence="9"/>
<dbReference type="HAMAP" id="MF_00494">
    <property type="entry name" value="Transaldolase_3b"/>
    <property type="match status" value="1"/>
</dbReference>
<dbReference type="PROSITE" id="PS01054">
    <property type="entry name" value="TRANSALDOLASE_1"/>
    <property type="match status" value="1"/>
</dbReference>
<organism evidence="10 11">
    <name type="scientific">Paraclostridium bifermentans ATCC 638 = DSM 14991</name>
    <dbReference type="NCBI Taxonomy" id="1233171"/>
    <lineage>
        <taxon>Bacteria</taxon>
        <taxon>Bacillati</taxon>
        <taxon>Bacillota</taxon>
        <taxon>Clostridia</taxon>
        <taxon>Peptostreptococcales</taxon>
        <taxon>Peptostreptococcaceae</taxon>
        <taxon>Paraclostridium</taxon>
    </lineage>
</organism>
<dbReference type="FunFam" id="3.20.20.70:FF:000018">
    <property type="entry name" value="Probable transaldolase"/>
    <property type="match status" value="1"/>
</dbReference>